<keyword evidence="3" id="KW-1185">Reference proteome</keyword>
<dbReference type="InParanoid" id="F0YPD0"/>
<dbReference type="Pfam" id="PF13516">
    <property type="entry name" value="LRR_6"/>
    <property type="match status" value="8"/>
</dbReference>
<gene>
    <name evidence="2" type="ORF">AURANDRAFT_34584</name>
</gene>
<dbReference type="PANTHER" id="PTHR24111:SF0">
    <property type="entry name" value="LEUCINE-RICH REPEAT-CONTAINING PROTEIN"/>
    <property type="match status" value="1"/>
</dbReference>
<dbReference type="OrthoDB" id="188902at2759"/>
<protein>
    <submittedName>
        <fullName evidence="2">Uncharacterized protein</fullName>
    </submittedName>
</protein>
<dbReference type="KEGG" id="aaf:AURANDRAFT_34584"/>
<dbReference type="EMBL" id="GL833214">
    <property type="protein sequence ID" value="EGB03030.1"/>
    <property type="molecule type" value="Genomic_DNA"/>
</dbReference>
<dbReference type="GeneID" id="20221455"/>
<evidence type="ECO:0000256" key="1">
    <source>
        <dbReference type="ARBA" id="ARBA00022737"/>
    </source>
</evidence>
<evidence type="ECO:0000313" key="2">
    <source>
        <dbReference type="EMBL" id="EGB03030.1"/>
    </source>
</evidence>
<organism evidence="3">
    <name type="scientific">Aureococcus anophagefferens</name>
    <name type="common">Harmful bloom alga</name>
    <dbReference type="NCBI Taxonomy" id="44056"/>
    <lineage>
        <taxon>Eukaryota</taxon>
        <taxon>Sar</taxon>
        <taxon>Stramenopiles</taxon>
        <taxon>Ochrophyta</taxon>
        <taxon>Pelagophyceae</taxon>
        <taxon>Pelagomonadales</taxon>
        <taxon>Pelagomonadaceae</taxon>
        <taxon>Aureococcus</taxon>
    </lineage>
</organism>
<proteinExistence type="predicted"/>
<dbReference type="InterPro" id="IPR032675">
    <property type="entry name" value="LRR_dom_sf"/>
</dbReference>
<reference evidence="2 3" key="1">
    <citation type="journal article" date="2011" name="Proc. Natl. Acad. Sci. U.S.A.">
        <title>Niche of harmful alga Aureococcus anophagefferens revealed through ecogenomics.</title>
        <authorList>
            <person name="Gobler C.J."/>
            <person name="Berry D.L."/>
            <person name="Dyhrman S.T."/>
            <person name="Wilhelm S.W."/>
            <person name="Salamov A."/>
            <person name="Lobanov A.V."/>
            <person name="Zhang Y."/>
            <person name="Collier J.L."/>
            <person name="Wurch L.L."/>
            <person name="Kustka A.B."/>
            <person name="Dill B.D."/>
            <person name="Shah M."/>
            <person name="VerBerkmoes N.C."/>
            <person name="Kuo A."/>
            <person name="Terry A."/>
            <person name="Pangilinan J."/>
            <person name="Lindquist E.A."/>
            <person name="Lucas S."/>
            <person name="Paulsen I.T."/>
            <person name="Hattenrath-Lehmann T.K."/>
            <person name="Talmage S.C."/>
            <person name="Walker E.A."/>
            <person name="Koch F."/>
            <person name="Burson A.M."/>
            <person name="Marcoval M.A."/>
            <person name="Tang Y.Z."/>
            <person name="Lecleir G.R."/>
            <person name="Coyne K.J."/>
            <person name="Berg G.M."/>
            <person name="Bertrand E.M."/>
            <person name="Saito M.A."/>
            <person name="Gladyshev V.N."/>
            <person name="Grigoriev I.V."/>
        </authorList>
    </citation>
    <scope>NUCLEOTIDE SEQUENCE [LARGE SCALE GENOMIC DNA]</scope>
    <source>
        <strain evidence="3">CCMP 1984</strain>
    </source>
</reference>
<dbReference type="RefSeq" id="XP_009042271.1">
    <property type="nucleotide sequence ID" value="XM_009044023.1"/>
</dbReference>
<dbReference type="Proteomes" id="UP000002729">
    <property type="component" value="Unassembled WGS sequence"/>
</dbReference>
<dbReference type="PANTHER" id="PTHR24111">
    <property type="entry name" value="LEUCINE-RICH REPEAT-CONTAINING PROTEIN 34"/>
    <property type="match status" value="1"/>
</dbReference>
<accession>F0YPD0</accession>
<sequence>MLKFIADVATRAPKLAPHVEHRFDPLYFNPLYGGLIRNDGARAIAFALKGNCTLRRLELQESYISASGVKALALAIKTSPATLEDLALLYNRDMGVEGAKALVPLLGADSALRKLNIYRTAIGDEGAKVIAIALESNTSLLEINLGANAIGPEGAVALAAALRENTTLLTLKVGSNALGNDGAKAIAEALGANSALHALDLCSNGVGTVGIDALAAALGTNSTLRKLRLGGADQICPYSAHALAKALSAGSALQELDLACSAHGVTGLGGYHGLGDDAAKRFGAGFAAHPSLLRVLRLGRNNIGVEGARALAAMLGVGSLRSLDLSSNHDIGDEGAAALAAALVANPRSLLELNLNCIRSGPAAATALATALGANSALEKLSLNCTKVRDEGAKALAAALCANSGLQELALEDAFIGRAGAVALAQALASNTTLRELNISNGRDEMEGAACANHVRDAGAVAFAQALGENSTLVKLRLWGTGVGTRGCAALRSALETNTTLEFVSVKNPQGNKPRTGGVTPYPRFS</sequence>
<dbReference type="OMA" id="CQLECLW"/>
<dbReference type="AlphaFoldDB" id="F0YPD0"/>
<dbReference type="InterPro" id="IPR001611">
    <property type="entry name" value="Leu-rich_rpt"/>
</dbReference>
<evidence type="ECO:0000313" key="3">
    <source>
        <dbReference type="Proteomes" id="UP000002729"/>
    </source>
</evidence>
<dbReference type="SUPFAM" id="SSF52047">
    <property type="entry name" value="RNI-like"/>
    <property type="match status" value="2"/>
</dbReference>
<keyword evidence="1" id="KW-0677">Repeat</keyword>
<name>F0YPD0_AURAN</name>
<dbReference type="SMART" id="SM00368">
    <property type="entry name" value="LRR_RI"/>
    <property type="match status" value="14"/>
</dbReference>
<dbReference type="Gene3D" id="3.80.10.10">
    <property type="entry name" value="Ribonuclease Inhibitor"/>
    <property type="match status" value="5"/>
</dbReference>
<dbReference type="eggNOG" id="KOG4308">
    <property type="taxonomic scope" value="Eukaryota"/>
</dbReference>
<dbReference type="InterPro" id="IPR052201">
    <property type="entry name" value="LRR-containing_regulator"/>
</dbReference>